<sequence length="215" mass="24080">MENGTATLCMRHLVSAGWLLLLEINPSIYWATVSTDEYHKSMAKLIADLIDMLAEIHRPGVLHGDIHPYNVGWLLQHGGSGSSPIFFDFGRAYYNGHGPSAFSGLPAENDYTPTRMLAHGPDDQPAYTARDDLESLAYTALAFLKLSHNPWAMKDERDSPTRAEVIEQREWALGHWEQAKGRLLHRVDEVALEFTKYAKALEPGAEIAYREGLFA</sequence>
<proteinExistence type="predicted"/>
<evidence type="ECO:0000256" key="1">
    <source>
        <dbReference type="SAM" id="SignalP"/>
    </source>
</evidence>
<dbReference type="OrthoDB" id="5579860at2759"/>
<comment type="caution">
    <text evidence="2">The sequence shown here is derived from an EMBL/GenBank/DDBJ whole genome shotgun (WGS) entry which is preliminary data.</text>
</comment>
<dbReference type="InterPro" id="IPR011009">
    <property type="entry name" value="Kinase-like_dom_sf"/>
</dbReference>
<dbReference type="EMBL" id="SFCI01000677">
    <property type="protein sequence ID" value="TFY78456.1"/>
    <property type="molecule type" value="Genomic_DNA"/>
</dbReference>
<reference evidence="2 3" key="1">
    <citation type="submission" date="2019-02" db="EMBL/GenBank/DDBJ databases">
        <title>Genome sequencing of the rare red list fungi Hericium alpestre (H. flagellum).</title>
        <authorList>
            <person name="Buettner E."/>
            <person name="Kellner H."/>
        </authorList>
    </citation>
    <scope>NUCLEOTIDE SEQUENCE [LARGE SCALE GENOMIC DNA]</scope>
    <source>
        <strain evidence="2 3">DSM 108284</strain>
    </source>
</reference>
<organism evidence="2 3">
    <name type="scientific">Hericium alpestre</name>
    <dbReference type="NCBI Taxonomy" id="135208"/>
    <lineage>
        <taxon>Eukaryota</taxon>
        <taxon>Fungi</taxon>
        <taxon>Dikarya</taxon>
        <taxon>Basidiomycota</taxon>
        <taxon>Agaricomycotina</taxon>
        <taxon>Agaricomycetes</taxon>
        <taxon>Russulales</taxon>
        <taxon>Hericiaceae</taxon>
        <taxon>Hericium</taxon>
    </lineage>
</organism>
<protein>
    <recommendedName>
        <fullName evidence="4">Protein kinase domain-containing protein</fullName>
    </recommendedName>
</protein>
<dbReference type="AlphaFoldDB" id="A0A4Y9ZUA2"/>
<gene>
    <name evidence="2" type="ORF">EWM64_g5552</name>
</gene>
<accession>A0A4Y9ZUA2</accession>
<dbReference type="SUPFAM" id="SSF56112">
    <property type="entry name" value="Protein kinase-like (PK-like)"/>
    <property type="match status" value="1"/>
</dbReference>
<dbReference type="Gene3D" id="1.10.510.10">
    <property type="entry name" value="Transferase(Phosphotransferase) domain 1"/>
    <property type="match status" value="1"/>
</dbReference>
<dbReference type="Proteomes" id="UP000298061">
    <property type="component" value="Unassembled WGS sequence"/>
</dbReference>
<keyword evidence="1" id="KW-0732">Signal</keyword>
<name>A0A4Y9ZUA2_9AGAM</name>
<evidence type="ECO:0000313" key="3">
    <source>
        <dbReference type="Proteomes" id="UP000298061"/>
    </source>
</evidence>
<feature type="chain" id="PRO_5021285559" description="Protein kinase domain-containing protein" evidence="1">
    <location>
        <begin position="17"/>
        <end position="215"/>
    </location>
</feature>
<keyword evidence="3" id="KW-1185">Reference proteome</keyword>
<evidence type="ECO:0000313" key="2">
    <source>
        <dbReference type="EMBL" id="TFY78456.1"/>
    </source>
</evidence>
<feature type="signal peptide" evidence="1">
    <location>
        <begin position="1"/>
        <end position="16"/>
    </location>
</feature>
<evidence type="ECO:0008006" key="4">
    <source>
        <dbReference type="Google" id="ProtNLM"/>
    </source>
</evidence>